<keyword evidence="1" id="KW-1133">Transmembrane helix</keyword>
<evidence type="ECO:0000313" key="2">
    <source>
        <dbReference type="EMBL" id="MEM0542382.1"/>
    </source>
</evidence>
<gene>
    <name evidence="2" type="ORF">WFZ85_07115</name>
</gene>
<evidence type="ECO:0000256" key="1">
    <source>
        <dbReference type="SAM" id="Phobius"/>
    </source>
</evidence>
<reference evidence="2 3" key="1">
    <citation type="submission" date="2024-03" db="EMBL/GenBank/DDBJ databases">
        <title>Two novel species of the genus Flavobacterium exhibiting potentially degradation of complex polysaccharides.</title>
        <authorList>
            <person name="Lian X."/>
        </authorList>
    </citation>
    <scope>NUCLEOTIDE SEQUENCE [LARGE SCALE GENOMIC DNA]</scope>
    <source>
        <strain evidence="3">j3</strain>
    </source>
</reference>
<proteinExistence type="predicted"/>
<comment type="caution">
    <text evidence="2">The sequence shown here is derived from an EMBL/GenBank/DDBJ whole genome shotgun (WGS) entry which is preliminary data.</text>
</comment>
<evidence type="ECO:0000313" key="3">
    <source>
        <dbReference type="Proteomes" id="UP001460072"/>
    </source>
</evidence>
<dbReference type="RefSeq" id="WP_342695603.1">
    <property type="nucleotide sequence ID" value="NZ_JBCGDO010000007.1"/>
</dbReference>
<name>A0ABU9N3T6_9FLAO</name>
<keyword evidence="1" id="KW-0812">Transmembrane</keyword>
<keyword evidence="1" id="KW-0472">Membrane</keyword>
<dbReference type="Proteomes" id="UP001460072">
    <property type="component" value="Unassembled WGS sequence"/>
</dbReference>
<organism evidence="2 3">
    <name type="scientific">Flavobacterium aureirubrum</name>
    <dbReference type="NCBI Taxonomy" id="3133147"/>
    <lineage>
        <taxon>Bacteria</taxon>
        <taxon>Pseudomonadati</taxon>
        <taxon>Bacteroidota</taxon>
        <taxon>Flavobacteriia</taxon>
        <taxon>Flavobacteriales</taxon>
        <taxon>Flavobacteriaceae</taxon>
        <taxon>Flavobacterium</taxon>
    </lineage>
</organism>
<dbReference type="EMBL" id="JBCGDO010000007">
    <property type="protein sequence ID" value="MEM0542382.1"/>
    <property type="molecule type" value="Genomic_DNA"/>
</dbReference>
<accession>A0ABU9N3T6</accession>
<sequence>MKEFKLDNGSKINSGFNVPDDYFDSFSEKLLTKLPASETKVFSIFENRKKWFFKVAAILILLLSIPVYFIYQSSSNEINSEVLEDYLTFHSNITEEELVNSLETEDLEKIKIDLQLEEEDLEEILINNFEFEQYLIN</sequence>
<keyword evidence="3" id="KW-1185">Reference proteome</keyword>
<protein>
    <submittedName>
        <fullName evidence="2">Uncharacterized protein</fullName>
    </submittedName>
</protein>
<feature type="transmembrane region" description="Helical" evidence="1">
    <location>
        <begin position="51"/>
        <end position="71"/>
    </location>
</feature>